<evidence type="ECO:0000313" key="12">
    <source>
        <dbReference type="EMBL" id="CAB4817024.1"/>
    </source>
</evidence>
<dbReference type="GO" id="GO:0009360">
    <property type="term" value="C:DNA polymerase III complex"/>
    <property type="evidence" value="ECO:0007669"/>
    <property type="project" value="InterPro"/>
</dbReference>
<keyword evidence="8" id="KW-0238">DNA-binding</keyword>
<dbReference type="GO" id="GO:0003677">
    <property type="term" value="F:DNA binding"/>
    <property type="evidence" value="ECO:0007669"/>
    <property type="project" value="UniProtKB-KW"/>
</dbReference>
<name>A0A6J7DWK5_9ZZZZ</name>
<dbReference type="SMART" id="SM00480">
    <property type="entry name" value="POL3Bc"/>
    <property type="match status" value="1"/>
</dbReference>
<evidence type="ECO:0000256" key="7">
    <source>
        <dbReference type="ARBA" id="ARBA00022932"/>
    </source>
</evidence>
<evidence type="ECO:0000256" key="1">
    <source>
        <dbReference type="ARBA" id="ARBA00004496"/>
    </source>
</evidence>
<dbReference type="InterPro" id="IPR046938">
    <property type="entry name" value="DNA_clamp_sf"/>
</dbReference>
<accession>A0A6J7DWK5</accession>
<dbReference type="GO" id="GO:0006271">
    <property type="term" value="P:DNA strand elongation involved in DNA replication"/>
    <property type="evidence" value="ECO:0007669"/>
    <property type="project" value="TreeGrafter"/>
</dbReference>
<dbReference type="Pfam" id="PF02767">
    <property type="entry name" value="DNA_pol3_beta_2"/>
    <property type="match status" value="1"/>
</dbReference>
<dbReference type="GO" id="GO:0003887">
    <property type="term" value="F:DNA-directed DNA polymerase activity"/>
    <property type="evidence" value="ECO:0007669"/>
    <property type="project" value="UniProtKB-KW"/>
</dbReference>
<dbReference type="GO" id="GO:0005737">
    <property type="term" value="C:cytoplasm"/>
    <property type="evidence" value="ECO:0007669"/>
    <property type="project" value="UniProtKB-SubCell"/>
</dbReference>
<keyword evidence="3" id="KW-0963">Cytoplasm</keyword>
<dbReference type="NCBIfam" id="TIGR00663">
    <property type="entry name" value="dnan"/>
    <property type="match status" value="1"/>
</dbReference>
<dbReference type="PANTHER" id="PTHR30478">
    <property type="entry name" value="DNA POLYMERASE III SUBUNIT BETA"/>
    <property type="match status" value="1"/>
</dbReference>
<comment type="subcellular location">
    <subcellularLocation>
        <location evidence="1">Cytoplasm</location>
    </subcellularLocation>
</comment>
<evidence type="ECO:0000313" key="14">
    <source>
        <dbReference type="EMBL" id="CAB5008251.1"/>
    </source>
</evidence>
<sequence length="366" mass="38799">MKFRSERDSLVEALGTASRAVSSRLAMPVLSGVLVATEGNQLTVTGTDGDLSIRVSLEIIGIEDGTAVIPARLATDITKSLEPGAVTVEAANEQVEISAARSQFSLRSYPAVEFPSVSMTTEISAHVPASTLAEGLRQVVRASSNDDARPLLTGVLLTAADGPVRLVATDSYRLALRDIDGANGVVGEEDILVPARALSELQRLITPGDEGTVGVTTTPSEITFHVGSTAISTRLISGTYPDYRQLIPDSYPNTLHLGKETLIAALRRVRLLVKDNTTPVRMSMRSGGVDLKVSSQEVGEGSETVDGDYQGEDLTIAFNPAYLIDGIEAVAGDEVIIESSDATRPATIRSGEADSYRYLLMPVRVS</sequence>
<dbReference type="Pfam" id="PF02768">
    <property type="entry name" value="DNA_pol3_beta_3"/>
    <property type="match status" value="1"/>
</dbReference>
<dbReference type="EMBL" id="CAFBPM010000001">
    <property type="protein sequence ID" value="CAB5008251.1"/>
    <property type="molecule type" value="Genomic_DNA"/>
</dbReference>
<dbReference type="Pfam" id="PF00712">
    <property type="entry name" value="DNA_pol3_beta"/>
    <property type="match status" value="1"/>
</dbReference>
<reference evidence="13" key="1">
    <citation type="submission" date="2020-05" db="EMBL/GenBank/DDBJ databases">
        <authorList>
            <person name="Chiriac C."/>
            <person name="Salcher M."/>
            <person name="Ghai R."/>
            <person name="Kavagutti S V."/>
        </authorList>
    </citation>
    <scope>NUCLEOTIDE SEQUENCE</scope>
</reference>
<dbReference type="InterPro" id="IPR022637">
    <property type="entry name" value="DNA_polIII_beta_cen"/>
</dbReference>
<evidence type="ECO:0000256" key="3">
    <source>
        <dbReference type="ARBA" id="ARBA00022490"/>
    </source>
</evidence>
<dbReference type="PANTHER" id="PTHR30478:SF0">
    <property type="entry name" value="BETA SLIDING CLAMP"/>
    <property type="match status" value="1"/>
</dbReference>
<protein>
    <submittedName>
        <fullName evidence="13">Unannotated protein</fullName>
    </submittedName>
</protein>
<evidence type="ECO:0000259" key="10">
    <source>
        <dbReference type="Pfam" id="PF02767"/>
    </source>
</evidence>
<dbReference type="GO" id="GO:0008408">
    <property type="term" value="F:3'-5' exonuclease activity"/>
    <property type="evidence" value="ECO:0007669"/>
    <property type="project" value="InterPro"/>
</dbReference>
<organism evidence="13">
    <name type="scientific">freshwater metagenome</name>
    <dbReference type="NCBI Taxonomy" id="449393"/>
    <lineage>
        <taxon>unclassified sequences</taxon>
        <taxon>metagenomes</taxon>
        <taxon>ecological metagenomes</taxon>
    </lineage>
</organism>
<dbReference type="EMBL" id="CAFABE010000004">
    <property type="protein sequence ID" value="CAB4817024.1"/>
    <property type="molecule type" value="Genomic_DNA"/>
</dbReference>
<keyword evidence="5" id="KW-0548">Nucleotidyltransferase</keyword>
<dbReference type="InterPro" id="IPR001001">
    <property type="entry name" value="DNA_polIII_beta"/>
</dbReference>
<dbReference type="PIRSF" id="PIRSF000804">
    <property type="entry name" value="DNA_pol_III_b"/>
    <property type="match status" value="1"/>
</dbReference>
<feature type="domain" description="DNA polymerase III beta sliding clamp N-terminal" evidence="9">
    <location>
        <begin position="1"/>
        <end position="117"/>
    </location>
</feature>
<proteinExistence type="inferred from homology"/>
<evidence type="ECO:0000256" key="2">
    <source>
        <dbReference type="ARBA" id="ARBA00010752"/>
    </source>
</evidence>
<dbReference type="InterPro" id="IPR022635">
    <property type="entry name" value="DNA_polIII_beta_C"/>
</dbReference>
<comment type="similarity">
    <text evidence="2">Belongs to the beta sliding clamp family.</text>
</comment>
<evidence type="ECO:0000259" key="9">
    <source>
        <dbReference type="Pfam" id="PF00712"/>
    </source>
</evidence>
<keyword evidence="4" id="KW-0808">Transferase</keyword>
<evidence type="ECO:0000256" key="4">
    <source>
        <dbReference type="ARBA" id="ARBA00022679"/>
    </source>
</evidence>
<evidence type="ECO:0000313" key="13">
    <source>
        <dbReference type="EMBL" id="CAB4872944.1"/>
    </source>
</evidence>
<evidence type="ECO:0000259" key="11">
    <source>
        <dbReference type="Pfam" id="PF02768"/>
    </source>
</evidence>
<dbReference type="AlphaFoldDB" id="A0A6J7DWK5"/>
<keyword evidence="7" id="KW-0239">DNA-directed DNA polymerase</keyword>
<dbReference type="InterPro" id="IPR022634">
    <property type="entry name" value="DNA_polIII_beta_N"/>
</dbReference>
<gene>
    <name evidence="12" type="ORF">UFOPK3164_00143</name>
    <name evidence="13" type="ORF">UFOPK3427_00926</name>
    <name evidence="14" type="ORF">UFOPK4112_00159</name>
</gene>
<feature type="domain" description="DNA polymerase III beta sliding clamp C-terminal" evidence="11">
    <location>
        <begin position="244"/>
        <end position="364"/>
    </location>
</feature>
<evidence type="ECO:0000256" key="8">
    <source>
        <dbReference type="ARBA" id="ARBA00023125"/>
    </source>
</evidence>
<dbReference type="CDD" id="cd00140">
    <property type="entry name" value="beta_clamp"/>
    <property type="match status" value="1"/>
</dbReference>
<evidence type="ECO:0000256" key="6">
    <source>
        <dbReference type="ARBA" id="ARBA00022705"/>
    </source>
</evidence>
<evidence type="ECO:0000256" key="5">
    <source>
        <dbReference type="ARBA" id="ARBA00022695"/>
    </source>
</evidence>
<dbReference type="EMBL" id="CAFBLT010000001">
    <property type="protein sequence ID" value="CAB4872944.1"/>
    <property type="molecule type" value="Genomic_DNA"/>
</dbReference>
<keyword evidence="6" id="KW-0235">DNA replication</keyword>
<dbReference type="Gene3D" id="3.10.150.10">
    <property type="entry name" value="DNA Polymerase III, subunit A, domain 2"/>
    <property type="match status" value="1"/>
</dbReference>
<dbReference type="Gene3D" id="3.70.10.10">
    <property type="match status" value="1"/>
</dbReference>
<dbReference type="SUPFAM" id="SSF55979">
    <property type="entry name" value="DNA clamp"/>
    <property type="match status" value="3"/>
</dbReference>
<feature type="domain" description="DNA polymerase III beta sliding clamp central" evidence="10">
    <location>
        <begin position="127"/>
        <end position="242"/>
    </location>
</feature>